<feature type="domain" description="HNH nuclease" evidence="1">
    <location>
        <begin position="115"/>
        <end position="159"/>
    </location>
</feature>
<dbReference type="InterPro" id="IPR003615">
    <property type="entry name" value="HNH_nuc"/>
</dbReference>
<dbReference type="Proteomes" id="UP000003964">
    <property type="component" value="Unassembled WGS sequence"/>
</dbReference>
<dbReference type="Gene3D" id="3.90.75.20">
    <property type="match status" value="1"/>
</dbReference>
<protein>
    <submittedName>
        <fullName evidence="2">Phage protein</fullName>
    </submittedName>
</protein>
<organism evidence="2 3">
    <name type="scientific">Fusobacterium periodonticum 1_1_41FAA</name>
    <dbReference type="NCBI Taxonomy" id="469621"/>
    <lineage>
        <taxon>Bacteria</taxon>
        <taxon>Fusobacteriati</taxon>
        <taxon>Fusobacteriota</taxon>
        <taxon>Fusobacteriia</taxon>
        <taxon>Fusobacteriales</taxon>
        <taxon>Fusobacteriaceae</taxon>
        <taxon>Fusobacterium</taxon>
    </lineage>
</organism>
<dbReference type="EMBL" id="GG770383">
    <property type="protein sequence ID" value="EFG27939.2"/>
    <property type="molecule type" value="Genomic_DNA"/>
</dbReference>
<accession>D6LHR3</accession>
<sequence>MRRKFKTIEFEFLRSFKGTKNKNELLELFNNNFEKITLNQLEYLLHRYKIPFKKLPSYTFKKGFTPWNKGKKTGVRPPNLFKKGNVTWNTRELYSERVDRDGYTYIKLVNKKRWKLKHRWIWEQKYGEIPVDHVIIFADGNKENFDIKNLLLVSRKELAVLNKNNLIKNDVEVTNIGVTIAKVKIAIAKKINKKQVKKND</sequence>
<dbReference type="Pfam" id="PF13392">
    <property type="entry name" value="HNH_3"/>
    <property type="match status" value="1"/>
</dbReference>
<evidence type="ECO:0000259" key="1">
    <source>
        <dbReference type="Pfam" id="PF13392"/>
    </source>
</evidence>
<proteinExistence type="predicted"/>
<dbReference type="SUPFAM" id="SSF54060">
    <property type="entry name" value="His-Me finger endonucleases"/>
    <property type="match status" value="1"/>
</dbReference>
<dbReference type="RefSeq" id="WP_008821207.1">
    <property type="nucleotide sequence ID" value="NZ_GG770383.1"/>
</dbReference>
<gene>
    <name evidence="2" type="ORF">HMPREF0400_01272</name>
</gene>
<dbReference type="InterPro" id="IPR044925">
    <property type="entry name" value="His-Me_finger_sf"/>
</dbReference>
<evidence type="ECO:0000313" key="3">
    <source>
        <dbReference type="Proteomes" id="UP000003964"/>
    </source>
</evidence>
<evidence type="ECO:0000313" key="2">
    <source>
        <dbReference type="EMBL" id="EFG27939.2"/>
    </source>
</evidence>
<name>D6LHR3_9FUSO</name>
<reference evidence="2 3" key="1">
    <citation type="submission" date="2010-03" db="EMBL/GenBank/DDBJ databases">
        <title>The Genome Sequence of Fusobacterium sp. 1_1_41FAA.</title>
        <authorList>
            <consortium name="The Broad Institute Genome Sequencing Platform"/>
            <person name="Ward D."/>
            <person name="Earl A."/>
            <person name="Feldgarden M."/>
            <person name="Gevers D."/>
            <person name="Young S.K."/>
            <person name="Zeng Q."/>
            <person name="Koehrsen M."/>
            <person name="Alvarado L."/>
            <person name="Berlin A."/>
            <person name="Borenstein D."/>
            <person name="Chapman S."/>
            <person name="Chen Z."/>
            <person name="Engels R."/>
            <person name="Freedman E."/>
            <person name="Gellesch M."/>
            <person name="Goldberg J."/>
            <person name="Griggs A."/>
            <person name="Gujja S."/>
            <person name="Heilman E."/>
            <person name="Heiman D."/>
            <person name="Hepburn T."/>
            <person name="Howarth C."/>
            <person name="Jen D."/>
            <person name="Larson L."/>
            <person name="Mehta T."/>
            <person name="Park D."/>
            <person name="Pearson M."/>
            <person name="Richards J."/>
            <person name="Roberts A."/>
            <person name="Saif S."/>
            <person name="Shea T."/>
            <person name="Shenoy N."/>
            <person name="Sisk P."/>
            <person name="Stolte C."/>
            <person name="Sykes S."/>
            <person name="Walk T."/>
            <person name="White J."/>
            <person name="Yandava C."/>
            <person name="Strauss J.C."/>
            <person name="Ambrose C.E."/>
            <person name="Allen-Vercoe E."/>
            <person name="Haas B."/>
            <person name="Henn M.R."/>
            <person name="Nusbaum C."/>
            <person name="Birren B."/>
        </authorList>
    </citation>
    <scope>NUCLEOTIDE SEQUENCE [LARGE SCALE GENOMIC DNA]</scope>
    <source>
        <strain evidence="2 3">1_1_41FAA</strain>
    </source>
</reference>
<dbReference type="AlphaFoldDB" id="D6LHR3"/>